<evidence type="ECO:0000256" key="1">
    <source>
        <dbReference type="ARBA" id="ARBA00002549"/>
    </source>
</evidence>
<evidence type="ECO:0000259" key="9">
    <source>
        <dbReference type="Pfam" id="PF00462"/>
    </source>
</evidence>
<dbReference type="EMBL" id="JAIWQS010000010">
    <property type="protein sequence ID" value="KAJ8753582.1"/>
    <property type="molecule type" value="Genomic_DNA"/>
</dbReference>
<feature type="domain" description="Glutaredoxin" evidence="9">
    <location>
        <begin position="41"/>
        <end position="103"/>
    </location>
</feature>
<evidence type="ECO:0000256" key="8">
    <source>
        <dbReference type="ARBA" id="ARBA00070479"/>
    </source>
</evidence>
<keyword evidence="5" id="KW-0963">Cytoplasm</keyword>
<dbReference type="FunFam" id="3.40.30.10:FF:000093">
    <property type="entry name" value="Glutaredoxin 2"/>
    <property type="match status" value="1"/>
</dbReference>
<organism evidence="10 11">
    <name type="scientific">Erythroxylum novogranatense</name>
    <dbReference type="NCBI Taxonomy" id="1862640"/>
    <lineage>
        <taxon>Eukaryota</taxon>
        <taxon>Viridiplantae</taxon>
        <taxon>Streptophyta</taxon>
        <taxon>Embryophyta</taxon>
        <taxon>Tracheophyta</taxon>
        <taxon>Spermatophyta</taxon>
        <taxon>Magnoliopsida</taxon>
        <taxon>eudicotyledons</taxon>
        <taxon>Gunneridae</taxon>
        <taxon>Pentapetalae</taxon>
        <taxon>rosids</taxon>
        <taxon>fabids</taxon>
        <taxon>Malpighiales</taxon>
        <taxon>Erythroxylaceae</taxon>
        <taxon>Erythroxylum</taxon>
    </lineage>
</organism>
<dbReference type="Pfam" id="PF00462">
    <property type="entry name" value="Glutaredoxin"/>
    <property type="match status" value="1"/>
</dbReference>
<comment type="subcellular location">
    <subcellularLocation>
        <location evidence="2">Cytoplasm</location>
    </subcellularLocation>
</comment>
<proteinExistence type="inferred from homology"/>
<dbReference type="InterPro" id="IPR011899">
    <property type="entry name" value="Glutaredoxin_euk/vir"/>
</dbReference>
<evidence type="ECO:0000256" key="4">
    <source>
        <dbReference type="ARBA" id="ARBA00022448"/>
    </source>
</evidence>
<keyword evidence="6" id="KW-0249">Electron transport</keyword>
<evidence type="ECO:0000313" key="10">
    <source>
        <dbReference type="EMBL" id="KAJ8753582.1"/>
    </source>
</evidence>
<name>A0AAV8SMU5_9ROSI</name>
<comment type="caution">
    <text evidence="10">The sequence shown here is derived from an EMBL/GenBank/DDBJ whole genome shotgun (WGS) entry which is preliminary data.</text>
</comment>
<dbReference type="InterPro" id="IPR014025">
    <property type="entry name" value="Glutaredoxin_subgr"/>
</dbReference>
<evidence type="ECO:0000256" key="6">
    <source>
        <dbReference type="ARBA" id="ARBA00022982"/>
    </source>
</evidence>
<evidence type="ECO:0000256" key="2">
    <source>
        <dbReference type="ARBA" id="ARBA00004496"/>
    </source>
</evidence>
<dbReference type="SUPFAM" id="SSF52833">
    <property type="entry name" value="Thioredoxin-like"/>
    <property type="match status" value="1"/>
</dbReference>
<dbReference type="GO" id="GO:0015038">
    <property type="term" value="F:glutathione disulfide oxidoreductase activity"/>
    <property type="evidence" value="ECO:0007669"/>
    <property type="project" value="TreeGrafter"/>
</dbReference>
<keyword evidence="11" id="KW-1185">Reference proteome</keyword>
<evidence type="ECO:0000256" key="3">
    <source>
        <dbReference type="ARBA" id="ARBA00007190"/>
    </source>
</evidence>
<dbReference type="Proteomes" id="UP001159364">
    <property type="component" value="Linkage Group LG10"/>
</dbReference>
<dbReference type="GO" id="GO:0005737">
    <property type="term" value="C:cytoplasm"/>
    <property type="evidence" value="ECO:0007669"/>
    <property type="project" value="UniProtKB-SubCell"/>
</dbReference>
<comment type="function">
    <text evidence="1">Has a glutathione-disulfide oxidoreductase activity in the presence of NADPH and glutathione reductase. Reduces low molecular weight disulfides and proteins.</text>
</comment>
<protein>
    <recommendedName>
        <fullName evidence="8">Glutaredoxin</fullName>
    </recommendedName>
</protein>
<dbReference type="Gene3D" id="3.40.30.10">
    <property type="entry name" value="Glutaredoxin"/>
    <property type="match status" value="1"/>
</dbReference>
<dbReference type="PANTHER" id="PTHR45694:SF13">
    <property type="entry name" value="GLUTAREDOXIN-C1"/>
    <property type="match status" value="1"/>
</dbReference>
<comment type="similarity">
    <text evidence="3">Belongs to the glutaredoxin family. CPYC subfamily.</text>
</comment>
<dbReference type="CDD" id="cd03419">
    <property type="entry name" value="GRX_GRXh_1_2_like"/>
    <property type="match status" value="1"/>
</dbReference>
<evidence type="ECO:0000313" key="11">
    <source>
        <dbReference type="Proteomes" id="UP001159364"/>
    </source>
</evidence>
<reference evidence="10 11" key="1">
    <citation type="submission" date="2021-09" db="EMBL/GenBank/DDBJ databases">
        <title>Genomic insights and catalytic innovation underlie evolution of tropane alkaloids biosynthesis.</title>
        <authorList>
            <person name="Wang Y.-J."/>
            <person name="Tian T."/>
            <person name="Huang J.-P."/>
            <person name="Huang S.-X."/>
        </authorList>
    </citation>
    <scope>NUCLEOTIDE SEQUENCE [LARGE SCALE GENOMIC DNA]</scope>
    <source>
        <strain evidence="10">KIB-2018</strain>
        <tissue evidence="10">Leaf</tissue>
    </source>
</reference>
<keyword evidence="7" id="KW-0676">Redox-active center</keyword>
<accession>A0AAV8SMU5</accession>
<dbReference type="NCBIfam" id="TIGR02180">
    <property type="entry name" value="GRX_euk"/>
    <property type="match status" value="1"/>
</dbReference>
<dbReference type="PROSITE" id="PS51354">
    <property type="entry name" value="GLUTAREDOXIN_2"/>
    <property type="match status" value="1"/>
</dbReference>
<gene>
    <name evidence="10" type="ORF">K2173_022823</name>
</gene>
<dbReference type="InterPro" id="IPR017937">
    <property type="entry name" value="Thioredoxin_CS"/>
</dbReference>
<dbReference type="InterPro" id="IPR002109">
    <property type="entry name" value="Glutaredoxin"/>
</dbReference>
<dbReference type="AlphaFoldDB" id="A0AAV8SMU5"/>
<evidence type="ECO:0000256" key="7">
    <source>
        <dbReference type="ARBA" id="ARBA00023284"/>
    </source>
</evidence>
<keyword evidence="4" id="KW-0813">Transport</keyword>
<dbReference type="PRINTS" id="PR00160">
    <property type="entry name" value="GLUTAREDOXIN"/>
</dbReference>
<dbReference type="PANTHER" id="PTHR45694">
    <property type="entry name" value="GLUTAREDOXIN 2"/>
    <property type="match status" value="1"/>
</dbReference>
<dbReference type="GO" id="GO:0034599">
    <property type="term" value="P:cellular response to oxidative stress"/>
    <property type="evidence" value="ECO:0007669"/>
    <property type="project" value="TreeGrafter"/>
</dbReference>
<sequence length="135" mass="14534">MGSFLSSTKKSMELDKNKESMELDKNTALDKAKELSTSSPVVVFSKTYCGYCKRVKQLFTQIGASFKVIELDEQSDGGDIQLALGEWTGQRTVPNVFIGGKHIGGCDTVLGKYHGGQLLPLLTDAGATVNNSAQL</sequence>
<dbReference type="PROSITE" id="PS00194">
    <property type="entry name" value="THIOREDOXIN_1"/>
    <property type="match status" value="1"/>
</dbReference>
<dbReference type="InterPro" id="IPR036249">
    <property type="entry name" value="Thioredoxin-like_sf"/>
</dbReference>
<evidence type="ECO:0000256" key="5">
    <source>
        <dbReference type="ARBA" id="ARBA00022490"/>
    </source>
</evidence>